<evidence type="ECO:0000256" key="8">
    <source>
        <dbReference type="SAM" id="SignalP"/>
    </source>
</evidence>
<dbReference type="Pfam" id="PF02838">
    <property type="entry name" value="Glyco_hydro_20b"/>
    <property type="match status" value="1"/>
</dbReference>
<dbReference type="Gene3D" id="2.60.40.10">
    <property type="entry name" value="Immunoglobulins"/>
    <property type="match status" value="1"/>
</dbReference>
<dbReference type="InterPro" id="IPR004866">
    <property type="entry name" value="CHB/HEX_N_dom"/>
</dbReference>
<dbReference type="SMART" id="SM01081">
    <property type="entry name" value="CHB_HEX"/>
    <property type="match status" value="1"/>
</dbReference>
<organism evidence="10 11">
    <name type="scientific">Microbulbifer bruguierae</name>
    <dbReference type="NCBI Taxonomy" id="3029061"/>
    <lineage>
        <taxon>Bacteria</taxon>
        <taxon>Pseudomonadati</taxon>
        <taxon>Pseudomonadota</taxon>
        <taxon>Gammaproteobacteria</taxon>
        <taxon>Cellvibrionales</taxon>
        <taxon>Microbulbiferaceae</taxon>
        <taxon>Microbulbifer</taxon>
    </lineage>
</organism>
<dbReference type="Gene3D" id="2.60.40.290">
    <property type="match status" value="1"/>
</dbReference>
<feature type="chain" id="PRO_5046880998" description="beta-N-acetylhexosaminidase" evidence="8">
    <location>
        <begin position="20"/>
        <end position="921"/>
    </location>
</feature>
<dbReference type="InterPro" id="IPR015883">
    <property type="entry name" value="Glyco_hydro_20_cat"/>
</dbReference>
<evidence type="ECO:0000256" key="4">
    <source>
        <dbReference type="ARBA" id="ARBA00022801"/>
    </source>
</evidence>
<comment type="catalytic activity">
    <reaction evidence="1">
        <text>Hydrolysis of terminal non-reducing N-acetyl-D-hexosamine residues in N-acetyl-beta-D-hexosaminides.</text>
        <dbReference type="EC" id="3.2.1.52"/>
    </reaction>
</comment>
<keyword evidence="11" id="KW-1185">Reference proteome</keyword>
<comment type="similarity">
    <text evidence="2">Belongs to the glycosyl hydrolase 20 family.</text>
</comment>
<feature type="domain" description="Chitobiase/beta-hexosaminidases N-terminal" evidence="9">
    <location>
        <begin position="60"/>
        <end position="224"/>
    </location>
</feature>
<dbReference type="RefSeq" id="WP_280321393.1">
    <property type="nucleotide sequence ID" value="NZ_CP118605.1"/>
</dbReference>
<dbReference type="InterPro" id="IPR008965">
    <property type="entry name" value="CBM2/CBM3_carb-bd_dom_sf"/>
</dbReference>
<evidence type="ECO:0000256" key="7">
    <source>
        <dbReference type="ARBA" id="ARBA00033000"/>
    </source>
</evidence>
<dbReference type="InterPro" id="IPR013783">
    <property type="entry name" value="Ig-like_fold"/>
</dbReference>
<dbReference type="InterPro" id="IPR015882">
    <property type="entry name" value="HEX_bac_N"/>
</dbReference>
<evidence type="ECO:0000256" key="2">
    <source>
        <dbReference type="ARBA" id="ARBA00006285"/>
    </source>
</evidence>
<name>A0ABY8NF11_9GAMM</name>
<dbReference type="InterPro" id="IPR014756">
    <property type="entry name" value="Ig_E-set"/>
</dbReference>
<evidence type="ECO:0000256" key="1">
    <source>
        <dbReference type="ARBA" id="ARBA00001231"/>
    </source>
</evidence>
<dbReference type="InterPro" id="IPR004867">
    <property type="entry name" value="CHB_C_dom"/>
</dbReference>
<accession>A0ABY8NF11</accession>
<dbReference type="Gene3D" id="3.30.379.10">
    <property type="entry name" value="Chitobiase/beta-hexosaminidase domain 2-like"/>
    <property type="match status" value="1"/>
</dbReference>
<dbReference type="Pfam" id="PF03174">
    <property type="entry name" value="CHB_HEX_C"/>
    <property type="match status" value="1"/>
</dbReference>
<evidence type="ECO:0000313" key="11">
    <source>
        <dbReference type="Proteomes" id="UP001236500"/>
    </source>
</evidence>
<dbReference type="InterPro" id="IPR029018">
    <property type="entry name" value="Hex-like_dom2"/>
</dbReference>
<dbReference type="SUPFAM" id="SSF81296">
    <property type="entry name" value="E set domains"/>
    <property type="match status" value="1"/>
</dbReference>
<evidence type="ECO:0000256" key="5">
    <source>
        <dbReference type="ARBA" id="ARBA00023295"/>
    </source>
</evidence>
<dbReference type="SUPFAM" id="SSF51445">
    <property type="entry name" value="(Trans)glycosidases"/>
    <property type="match status" value="1"/>
</dbReference>
<dbReference type="InterPro" id="IPR012291">
    <property type="entry name" value="CBM2_carb-bd_dom_sf"/>
</dbReference>
<keyword evidence="8" id="KW-0732">Signal</keyword>
<dbReference type="InterPro" id="IPR025705">
    <property type="entry name" value="Beta_hexosaminidase_sua/sub"/>
</dbReference>
<keyword evidence="5" id="KW-0326">Glycosidase</keyword>
<feature type="signal peptide" evidence="8">
    <location>
        <begin position="1"/>
        <end position="19"/>
    </location>
</feature>
<dbReference type="PRINTS" id="PR00738">
    <property type="entry name" value="GLHYDRLASE20"/>
</dbReference>
<dbReference type="Pfam" id="PF03173">
    <property type="entry name" value="CHB_HEX"/>
    <property type="match status" value="1"/>
</dbReference>
<evidence type="ECO:0000313" key="10">
    <source>
        <dbReference type="EMBL" id="WGL17520.1"/>
    </source>
</evidence>
<dbReference type="EMBL" id="CP118605">
    <property type="protein sequence ID" value="WGL17520.1"/>
    <property type="molecule type" value="Genomic_DNA"/>
</dbReference>
<dbReference type="SUPFAM" id="SSF55545">
    <property type="entry name" value="beta-N-acetylhexosaminidase-like domain"/>
    <property type="match status" value="1"/>
</dbReference>
<dbReference type="PANTHER" id="PTHR22600:SF57">
    <property type="entry name" value="BETA-N-ACETYLHEXOSAMINIDASE"/>
    <property type="match status" value="1"/>
</dbReference>
<dbReference type="SUPFAM" id="SSF49384">
    <property type="entry name" value="Carbohydrate-binding domain"/>
    <property type="match status" value="1"/>
</dbReference>
<sequence length="921" mass="101127">MKRLSLFAGLALSALVASCTDSPKPAGAESETRASSTPDTVLASKNDAAARIAAHFTVTQELVTNFQGVDGELRARCKTLGVSGASCFTFQINLTNDGPAIDASEQDWTLYFHSVRRVFDVLNSSAFSLERVNGDLHRLTPTAEFTGIASGETLELELLGESWIQFESDFQPRLFVVDGNGNASVIQSTDTDDLSDMVLPINRNHPDNWKRTSGDANELATAASRYQRFAADAAPVAESRWHSRIIPQPRSVSEKEGAPVVLAAGVDFRAEGLGEGSLLALQQRLQTLQLVPADAAKAYPIRIQVDKREFQGQPAGAYSLDVSDTGATVVAADESGAFYGAQSFLALVDLKTTSAPQLRVDDAPRFPHRGLFLDVGRNFHSKEVVLKLLDQMAAYKLNRFHFHLSDDEGWRLEIPGLPELTEVGGKRCFDLEENRCLLPQLGSGPNSDNYGSGFFSVDDYLEILRFAADRHIEVVPEFDMPAHARAAVASMEARYRKLRDTDSAAAAEYRLIDPEDDTRYLSVQFYSDSYINPCVDSTYRFVGKVIREVKAMHDTAGHPLKTWHFGGDEAVNILASDAFEVGPGKNPEKGDVTAEVRNKPWTNSPQCQRLIASGEVASLDELGERYARQVSKLVADAGISTMAAWNDGVKKIVNAGEELATDHNYVNSWAPLFWGGGDESVHFADAGFELVQSHSDYLYFDMPQEVDPEERGYYWASRYTDTRKTFSYAPLNTAQQAELYADRDGLNWSATSPEESFADSVRGIQGQLWSEVVRTDAAVEYQIFPRLLALAERAWHQASWELPLQAGQTFSAETGFVDRQALAQDWREFAAALGNKELLKLDRAGVGYRIPVPGAVVTGGRLQTALPYSGLDLEYFNGEQWLPVSESVAPQSVLSLRARSADGARAGRAVEMNPPENLGAR</sequence>
<dbReference type="Proteomes" id="UP001236500">
    <property type="component" value="Chromosome"/>
</dbReference>
<dbReference type="Gene3D" id="3.20.20.80">
    <property type="entry name" value="Glycosidases"/>
    <property type="match status" value="1"/>
</dbReference>
<gene>
    <name evidence="10" type="ORF">PVT68_04325</name>
</gene>
<keyword evidence="4" id="KW-0378">Hydrolase</keyword>
<dbReference type="InterPro" id="IPR017853">
    <property type="entry name" value="GH"/>
</dbReference>
<evidence type="ECO:0000259" key="9">
    <source>
        <dbReference type="SMART" id="SM01081"/>
    </source>
</evidence>
<dbReference type="EC" id="3.2.1.52" evidence="3"/>
<proteinExistence type="inferred from homology"/>
<dbReference type="PANTHER" id="PTHR22600">
    <property type="entry name" value="BETA-HEXOSAMINIDASE"/>
    <property type="match status" value="1"/>
</dbReference>
<reference evidence="10 11" key="1">
    <citation type="submission" date="2023-02" db="EMBL/GenBank/DDBJ databases">
        <title>Description and genomic characterization of Microbulbifer bruguierae sp. nov., isolated from the sediment of mangrove plant Bruguiera sexangula.</title>
        <authorList>
            <person name="Long M."/>
        </authorList>
    </citation>
    <scope>NUCLEOTIDE SEQUENCE [LARGE SCALE GENOMIC DNA]</scope>
    <source>
        <strain evidence="10 11">H12</strain>
    </source>
</reference>
<dbReference type="Pfam" id="PF00728">
    <property type="entry name" value="Glyco_hydro_20"/>
    <property type="match status" value="1"/>
</dbReference>
<dbReference type="PROSITE" id="PS51257">
    <property type="entry name" value="PROKAR_LIPOPROTEIN"/>
    <property type="match status" value="1"/>
</dbReference>
<protein>
    <recommendedName>
        <fullName evidence="3">beta-N-acetylhexosaminidase</fullName>
        <ecNumber evidence="3">3.2.1.52</ecNumber>
    </recommendedName>
    <alternativeName>
        <fullName evidence="6">Beta-N-acetylhexosaminidase</fullName>
    </alternativeName>
    <alternativeName>
        <fullName evidence="7">N-acetyl-beta-glucosaminidase</fullName>
    </alternativeName>
</protein>
<evidence type="ECO:0000256" key="3">
    <source>
        <dbReference type="ARBA" id="ARBA00012663"/>
    </source>
</evidence>
<evidence type="ECO:0000256" key="6">
    <source>
        <dbReference type="ARBA" id="ARBA00030512"/>
    </source>
</evidence>